<accession>A0A2Z5TQH4</accession>
<dbReference type="CDD" id="cd02418">
    <property type="entry name" value="Peptidase_C39B"/>
    <property type="match status" value="1"/>
</dbReference>
<evidence type="ECO:0000313" key="2">
    <source>
        <dbReference type="EMBL" id="BBA92554.1"/>
    </source>
</evidence>
<dbReference type="EMBL" id="AP018400">
    <property type="protein sequence ID" value="BBA92554.1"/>
    <property type="molecule type" value="Genomic_DNA"/>
</dbReference>
<dbReference type="RefSeq" id="WP_269460238.1">
    <property type="nucleotide sequence ID" value="NZ_AP018400.1"/>
</dbReference>
<evidence type="ECO:0000313" key="3">
    <source>
        <dbReference type="Proteomes" id="UP000269331"/>
    </source>
</evidence>
<feature type="domain" description="Peptidase C39" evidence="1">
    <location>
        <begin position="6"/>
        <end position="109"/>
    </location>
</feature>
<sequence>MKFSKRHYRAQVDSKDCGVAALAMVLEYYNSHYSLAELREMLGTTENGTTAFSIVSVANELGFDTEAIYADISLFDIEDIKFPFIVHINKNNKFYHYYVIIGSDKNIFILILIL</sequence>
<protein>
    <submittedName>
        <fullName evidence="2">Peptide cleavage/export ABC transporter</fullName>
    </submittedName>
</protein>
<reference evidence="2 3" key="1">
    <citation type="journal article" date="2018" name="Genome Biol. Evol.">
        <title>Complete Genome Sequence of Streptococcus ruminantium sp. nov. GUT-187T (=DSM 104980T =JCM 31869T), the Type Strain of S. ruminantium, and Comparison with Genome Sequences of Streptococcus suis Strains.</title>
        <authorList>
            <person name="Tohya M."/>
            <person name="Sekizaki T."/>
            <person name="Miyoshi-Akiyama T."/>
        </authorList>
    </citation>
    <scope>NUCLEOTIDE SEQUENCE [LARGE SCALE GENOMIC DNA]</scope>
    <source>
        <strain evidence="2 3">GUT187T</strain>
    </source>
</reference>
<dbReference type="KEGG" id="srq:SR187_4730"/>
<evidence type="ECO:0000259" key="1">
    <source>
        <dbReference type="Pfam" id="PF03412"/>
    </source>
</evidence>
<gene>
    <name evidence="2" type="ORF">SR187_4730</name>
</gene>
<proteinExistence type="predicted"/>
<dbReference type="InterPro" id="IPR005074">
    <property type="entry name" value="Peptidase_C39"/>
</dbReference>
<dbReference type="AlphaFoldDB" id="A0A2Z5TQH4"/>
<dbReference type="GeneID" id="77168530"/>
<dbReference type="GO" id="GO:0008233">
    <property type="term" value="F:peptidase activity"/>
    <property type="evidence" value="ECO:0007669"/>
    <property type="project" value="InterPro"/>
</dbReference>
<organism evidence="2 3">
    <name type="scientific">Streptococcus ruminantium</name>
    <dbReference type="NCBI Taxonomy" id="1917441"/>
    <lineage>
        <taxon>Bacteria</taxon>
        <taxon>Bacillati</taxon>
        <taxon>Bacillota</taxon>
        <taxon>Bacilli</taxon>
        <taxon>Lactobacillales</taxon>
        <taxon>Streptococcaceae</taxon>
        <taxon>Streptococcus</taxon>
    </lineage>
</organism>
<dbReference type="Proteomes" id="UP000269331">
    <property type="component" value="Chromosome"/>
</dbReference>
<dbReference type="GO" id="GO:0006508">
    <property type="term" value="P:proteolysis"/>
    <property type="evidence" value="ECO:0007669"/>
    <property type="project" value="InterPro"/>
</dbReference>
<name>A0A2Z5TQH4_9STRE</name>
<dbReference type="Pfam" id="PF03412">
    <property type="entry name" value="Peptidase_C39"/>
    <property type="match status" value="1"/>
</dbReference>
<dbReference type="GO" id="GO:0005524">
    <property type="term" value="F:ATP binding"/>
    <property type="evidence" value="ECO:0007669"/>
    <property type="project" value="InterPro"/>
</dbReference>
<dbReference type="GO" id="GO:0016020">
    <property type="term" value="C:membrane"/>
    <property type="evidence" value="ECO:0007669"/>
    <property type="project" value="InterPro"/>
</dbReference>
<dbReference type="Gene3D" id="3.90.70.10">
    <property type="entry name" value="Cysteine proteinases"/>
    <property type="match status" value="1"/>
</dbReference>